<name>A0ABS3RXD6_9ACTN</name>
<dbReference type="RefSeq" id="WP_208244771.1">
    <property type="nucleotide sequence ID" value="NZ_JAGEPF010000017.1"/>
</dbReference>
<accession>A0ABS3RXD6</accession>
<comment type="caution">
    <text evidence="1">The sequence shown here is derived from an EMBL/GenBank/DDBJ whole genome shotgun (WGS) entry which is preliminary data.</text>
</comment>
<organism evidence="1 2">
    <name type="scientific">Actinomadura violacea</name>
    <dbReference type="NCBI Taxonomy" id="2819934"/>
    <lineage>
        <taxon>Bacteria</taxon>
        <taxon>Bacillati</taxon>
        <taxon>Actinomycetota</taxon>
        <taxon>Actinomycetes</taxon>
        <taxon>Streptosporangiales</taxon>
        <taxon>Thermomonosporaceae</taxon>
        <taxon>Actinomadura</taxon>
    </lineage>
</organism>
<evidence type="ECO:0000313" key="2">
    <source>
        <dbReference type="Proteomes" id="UP000680206"/>
    </source>
</evidence>
<sequence>MALYEEWEDRKILRVRGARVVEVRAAPAFFLRLTGGLVLEFGGPVLHTLGPRGEGSAAPRSLGEFSDEELAGLVGASPLSWVVFDGGDQRIVFSNSWHLTLEAEAGDSWSLELGDGSRLLE</sequence>
<dbReference type="EMBL" id="JAGEPF010000017">
    <property type="protein sequence ID" value="MBO2461426.1"/>
    <property type="molecule type" value="Genomic_DNA"/>
</dbReference>
<gene>
    <name evidence="1" type="ORF">J4709_27975</name>
</gene>
<reference evidence="1 2" key="1">
    <citation type="submission" date="2021-03" db="EMBL/GenBank/DDBJ databases">
        <title>Actinomadura violae sp. nov., isolated from lichen in Thailand.</title>
        <authorList>
            <person name="Kanchanasin P."/>
            <person name="Saeng-In P."/>
            <person name="Phongsopitanun W."/>
            <person name="Yuki M."/>
            <person name="Kudo T."/>
            <person name="Ohkuma M."/>
            <person name="Tanasupawat S."/>
        </authorList>
    </citation>
    <scope>NUCLEOTIDE SEQUENCE [LARGE SCALE GENOMIC DNA]</scope>
    <source>
        <strain evidence="1 2">LCR2-06</strain>
    </source>
</reference>
<proteinExistence type="predicted"/>
<evidence type="ECO:0000313" key="1">
    <source>
        <dbReference type="EMBL" id="MBO2461426.1"/>
    </source>
</evidence>
<protein>
    <submittedName>
        <fullName evidence="1">Uncharacterized protein</fullName>
    </submittedName>
</protein>
<dbReference type="Proteomes" id="UP000680206">
    <property type="component" value="Unassembled WGS sequence"/>
</dbReference>
<keyword evidence="2" id="KW-1185">Reference proteome</keyword>